<dbReference type="SUPFAM" id="SSF54403">
    <property type="entry name" value="Cystatin/monellin"/>
    <property type="match status" value="1"/>
</dbReference>
<keyword evidence="3" id="KW-1185">Reference proteome</keyword>
<accession>C6XMF6</accession>
<reference evidence="3" key="1">
    <citation type="journal article" date="2011" name="J. Bacteriol.">
        <title>Genome sequences of eight morphologically diverse alphaproteobacteria.</title>
        <authorList>
            <consortium name="US DOE Joint Genome Institute"/>
            <person name="Brown P.J."/>
            <person name="Kysela D.T."/>
            <person name="Buechlein A."/>
            <person name="Hemmerich C."/>
            <person name="Brun Y.V."/>
        </authorList>
    </citation>
    <scope>NUCLEOTIDE SEQUENCE [LARGE SCALE GENOMIC DNA]</scope>
    <source>
        <strain evidence="3">ATCC 49814 / DSM 5838 / IFAM 1418</strain>
    </source>
</reference>
<dbReference type="Proteomes" id="UP000002745">
    <property type="component" value="Chromosome"/>
</dbReference>
<dbReference type="PROSITE" id="PS00287">
    <property type="entry name" value="CYSTATIN"/>
    <property type="match status" value="1"/>
</dbReference>
<sequence>MKRSVISLLTPFALLISCNSHETHNSMPKSPALPPPPFEAPTNPETTEIDNFSEKDLLVGGYAPADIDDESAIKAKEMVIDAIYKKFPTRALVDKVEMQVQVVAGLNYKFRIEMSGPQATRDVFSGVVYRNLKDRFELTSLNQIQGK</sequence>
<dbReference type="OrthoDB" id="9843557at2"/>
<dbReference type="PROSITE" id="PS51257">
    <property type="entry name" value="PROKAR_LIPOPROTEIN"/>
    <property type="match status" value="1"/>
</dbReference>
<evidence type="ECO:0000256" key="1">
    <source>
        <dbReference type="SAM" id="SignalP"/>
    </source>
</evidence>
<protein>
    <recommendedName>
        <fullName evidence="4">Cystatin domain-containing protein</fullName>
    </recommendedName>
</protein>
<dbReference type="Gene3D" id="3.10.450.10">
    <property type="match status" value="1"/>
</dbReference>
<evidence type="ECO:0000313" key="3">
    <source>
        <dbReference type="Proteomes" id="UP000002745"/>
    </source>
</evidence>
<organism evidence="2 3">
    <name type="scientific">Hirschia baltica (strain ATCC 49814 / DSM 5838 / IFAM 1418)</name>
    <dbReference type="NCBI Taxonomy" id="582402"/>
    <lineage>
        <taxon>Bacteria</taxon>
        <taxon>Pseudomonadati</taxon>
        <taxon>Pseudomonadota</taxon>
        <taxon>Alphaproteobacteria</taxon>
        <taxon>Hyphomonadales</taxon>
        <taxon>Hyphomonadaceae</taxon>
        <taxon>Hirschia</taxon>
    </lineage>
</organism>
<dbReference type="EMBL" id="CP001678">
    <property type="protein sequence ID" value="ACT58099.1"/>
    <property type="molecule type" value="Genomic_DNA"/>
</dbReference>
<dbReference type="KEGG" id="hba:Hbal_0397"/>
<dbReference type="AlphaFoldDB" id="C6XMF6"/>
<dbReference type="RefSeq" id="WP_015826249.1">
    <property type="nucleotide sequence ID" value="NC_012982.1"/>
</dbReference>
<dbReference type="InterPro" id="IPR046350">
    <property type="entry name" value="Cystatin_sf"/>
</dbReference>
<feature type="chain" id="PRO_5002974011" description="Cystatin domain-containing protein" evidence="1">
    <location>
        <begin position="23"/>
        <end position="147"/>
    </location>
</feature>
<proteinExistence type="predicted"/>
<keyword evidence="1" id="KW-0732">Signal</keyword>
<evidence type="ECO:0008006" key="4">
    <source>
        <dbReference type="Google" id="ProtNLM"/>
    </source>
</evidence>
<name>C6XMF6_HIRBI</name>
<feature type="signal peptide" evidence="1">
    <location>
        <begin position="1"/>
        <end position="22"/>
    </location>
</feature>
<evidence type="ECO:0000313" key="2">
    <source>
        <dbReference type="EMBL" id="ACT58099.1"/>
    </source>
</evidence>
<dbReference type="InterPro" id="IPR018073">
    <property type="entry name" value="Prot_inh_cystat_CS"/>
</dbReference>
<dbReference type="HOGENOM" id="CLU_1765541_0_0_5"/>
<gene>
    <name evidence="2" type="ordered locus">Hbal_0397</name>
</gene>